<dbReference type="Proteomes" id="UP001295740">
    <property type="component" value="Unassembled WGS sequence"/>
</dbReference>
<evidence type="ECO:0000313" key="1">
    <source>
        <dbReference type="EMBL" id="CAJ2500930.1"/>
    </source>
</evidence>
<reference evidence="1" key="1">
    <citation type="submission" date="2023-10" db="EMBL/GenBank/DDBJ databases">
        <authorList>
            <person name="Hackl T."/>
        </authorList>
    </citation>
    <scope>NUCLEOTIDE SEQUENCE</scope>
</reference>
<name>A0AAI8V9P2_9PEZI</name>
<gene>
    <name evidence="1" type="ORF">KHLLAP_LOCUS1398</name>
</gene>
<sequence length="129" mass="14273">MTLEFVRGRWVFLGTIIPETAFAKKIQFVRGPLRLVASRVGNPEELGRQSARTITCASTKNDELLDDYIRTTGKIDRAGSRFAIGRHGSVGLRLLITPTLLGEVEFRAECVKLEDLPDLSNDDTEVVVG</sequence>
<keyword evidence="2" id="KW-1185">Reference proteome</keyword>
<proteinExistence type="predicted"/>
<organism evidence="1 2">
    <name type="scientific">Anthostomella pinea</name>
    <dbReference type="NCBI Taxonomy" id="933095"/>
    <lineage>
        <taxon>Eukaryota</taxon>
        <taxon>Fungi</taxon>
        <taxon>Dikarya</taxon>
        <taxon>Ascomycota</taxon>
        <taxon>Pezizomycotina</taxon>
        <taxon>Sordariomycetes</taxon>
        <taxon>Xylariomycetidae</taxon>
        <taxon>Xylariales</taxon>
        <taxon>Xylariaceae</taxon>
        <taxon>Anthostomella</taxon>
    </lineage>
</organism>
<dbReference type="EMBL" id="CAUWAG010000003">
    <property type="protein sequence ID" value="CAJ2500930.1"/>
    <property type="molecule type" value="Genomic_DNA"/>
</dbReference>
<evidence type="ECO:0000313" key="2">
    <source>
        <dbReference type="Proteomes" id="UP001295740"/>
    </source>
</evidence>
<accession>A0AAI8V9P2</accession>
<protein>
    <submittedName>
        <fullName evidence="1">Uu.00g037830.m01.CDS01</fullName>
    </submittedName>
</protein>
<dbReference type="AlphaFoldDB" id="A0AAI8V9P2"/>
<comment type="caution">
    <text evidence="1">The sequence shown here is derived from an EMBL/GenBank/DDBJ whole genome shotgun (WGS) entry which is preliminary data.</text>
</comment>